<dbReference type="PANTHER" id="PTHR45642:SF95">
    <property type="entry name" value="GDSL-LIKE LIPASE_ACYLHYDROLASE FAMILY PROTEIN, EXPRESSED"/>
    <property type="match status" value="1"/>
</dbReference>
<dbReference type="InterPro" id="IPR001087">
    <property type="entry name" value="GDSL"/>
</dbReference>
<evidence type="ECO:0000256" key="1">
    <source>
        <dbReference type="ARBA" id="ARBA00008668"/>
    </source>
</evidence>
<dbReference type="RefSeq" id="XP_010266001.1">
    <property type="nucleotide sequence ID" value="XM_010267699.2"/>
</dbReference>
<dbReference type="SUPFAM" id="SSF52266">
    <property type="entry name" value="SGNH hydrolase"/>
    <property type="match status" value="1"/>
</dbReference>
<dbReference type="Gene3D" id="3.40.50.1110">
    <property type="entry name" value="SGNH hydrolase"/>
    <property type="match status" value="1"/>
</dbReference>
<dbReference type="KEGG" id="nnu:104603634"/>
<comment type="similarity">
    <text evidence="1">Belongs to the 'GDSL' lipolytic enzyme family.</text>
</comment>
<dbReference type="PANTHER" id="PTHR45642">
    <property type="entry name" value="GDSL ESTERASE/LIPASE EXL3"/>
    <property type="match status" value="1"/>
</dbReference>
<evidence type="ECO:0000313" key="2">
    <source>
        <dbReference type="Proteomes" id="UP000189703"/>
    </source>
</evidence>
<dbReference type="FunCoup" id="A0A1U8ASE9">
    <property type="interactions" value="123"/>
</dbReference>
<dbReference type="Pfam" id="PF00657">
    <property type="entry name" value="Lipase_GDSL"/>
    <property type="match status" value="1"/>
</dbReference>
<dbReference type="Proteomes" id="UP000189703">
    <property type="component" value="Unplaced"/>
</dbReference>
<dbReference type="GeneID" id="104603634"/>
<keyword evidence="2" id="KW-1185">Reference proteome</keyword>
<dbReference type="InterPro" id="IPR050592">
    <property type="entry name" value="GDSL_lipolytic_enzyme"/>
</dbReference>
<dbReference type="FunFam" id="3.40.50.1110:FF:000003">
    <property type="entry name" value="GDSL esterase/lipase APG"/>
    <property type="match status" value="1"/>
</dbReference>
<dbReference type="OrthoDB" id="1600564at2759"/>
<proteinExistence type="inferred from homology"/>
<dbReference type="AlphaFoldDB" id="A0A1U8ASE9"/>
<name>A0A1U8ASE9_NELNU</name>
<dbReference type="eggNOG" id="ENOG502QW19">
    <property type="taxonomic scope" value="Eukaryota"/>
</dbReference>
<dbReference type="InterPro" id="IPR036514">
    <property type="entry name" value="SGNH_hydro_sf"/>
</dbReference>
<accession>A0A1U8ASE9</accession>
<gene>
    <name evidence="3" type="primary">LOC104603634</name>
</gene>
<dbReference type="InParanoid" id="A0A1U8ASE9"/>
<reference evidence="3" key="1">
    <citation type="submission" date="2025-08" db="UniProtKB">
        <authorList>
            <consortium name="RefSeq"/>
        </authorList>
    </citation>
    <scope>IDENTIFICATION</scope>
</reference>
<dbReference type="GO" id="GO:0016788">
    <property type="term" value="F:hydrolase activity, acting on ester bonds"/>
    <property type="evidence" value="ECO:0007669"/>
    <property type="project" value="InterPro"/>
</dbReference>
<organism evidence="2 3">
    <name type="scientific">Nelumbo nucifera</name>
    <name type="common">Sacred lotus</name>
    <dbReference type="NCBI Taxonomy" id="4432"/>
    <lineage>
        <taxon>Eukaryota</taxon>
        <taxon>Viridiplantae</taxon>
        <taxon>Streptophyta</taxon>
        <taxon>Embryophyta</taxon>
        <taxon>Tracheophyta</taxon>
        <taxon>Spermatophyta</taxon>
        <taxon>Magnoliopsida</taxon>
        <taxon>Proteales</taxon>
        <taxon>Nelumbonaceae</taxon>
        <taxon>Nelumbo</taxon>
    </lineage>
</organism>
<dbReference type="OMA" id="FNMIQHP"/>
<evidence type="ECO:0000313" key="3">
    <source>
        <dbReference type="RefSeq" id="XP_010266001.1"/>
    </source>
</evidence>
<protein>
    <submittedName>
        <fullName evidence="3">GDSL esterase/lipase EXL3-like</fullName>
    </submittedName>
</protein>
<dbReference type="CDD" id="cd01837">
    <property type="entry name" value="SGNH_plant_lipase_like"/>
    <property type="match status" value="1"/>
</dbReference>
<dbReference type="InterPro" id="IPR035669">
    <property type="entry name" value="SGNH_plant_lipase-like"/>
</dbReference>
<sequence length="368" mass="40753">MKPVTLELGLASLSTYLAVLFSVFICFQFQIIQAGFVLPNNNVSVPALLVFGDSYVDTGNNNYLATVAKSNFPPYGEDFPGGKPTGRFSNGRVLSDLIAEGLGIKELVQPYLDPNLQIQDLLTGVNFGSAGAGFDTVTPKVLSVLTMSNELELFHEYIDKLKAAVGEERTATILSESIYIVCAGTNDVSGYFLTDFRKKNYDVPAYTDLIVQLISGFINELYELGARKIAVLNTPPVGCVPFQRTLGGGKNRECAEKFNFAARLLNSKLSSLLNSLNHKLPEIRLVYIDFYSSLLDIIQRPHNYGFEEVKKGCCGTGTIEQGILCNELNPRTCTDVSKYVFWDSYHFTERTNKALFTAFRQNLVNNLF</sequence>